<dbReference type="EMBL" id="LCWV01000016">
    <property type="protein sequence ID" value="PWI67979.1"/>
    <property type="molecule type" value="Genomic_DNA"/>
</dbReference>
<evidence type="ECO:0000256" key="1">
    <source>
        <dbReference type="SAM" id="MobiDB-lite"/>
    </source>
</evidence>
<proteinExistence type="predicted"/>
<name>A0A2U3E0E1_PURLI</name>
<evidence type="ECO:0000313" key="3">
    <source>
        <dbReference type="Proteomes" id="UP000245956"/>
    </source>
</evidence>
<gene>
    <name evidence="2" type="ORF">PCL_02380</name>
</gene>
<comment type="caution">
    <text evidence="2">The sequence shown here is derived from an EMBL/GenBank/DDBJ whole genome shotgun (WGS) entry which is preliminary data.</text>
</comment>
<evidence type="ECO:0000313" key="2">
    <source>
        <dbReference type="EMBL" id="PWI67979.1"/>
    </source>
</evidence>
<protein>
    <submittedName>
        <fullName evidence="2">Uncharacterized protein</fullName>
    </submittedName>
</protein>
<dbReference type="AlphaFoldDB" id="A0A2U3E0E1"/>
<feature type="compositionally biased region" description="Gly residues" evidence="1">
    <location>
        <begin position="125"/>
        <end position="136"/>
    </location>
</feature>
<feature type="compositionally biased region" description="Pro residues" evidence="1">
    <location>
        <begin position="35"/>
        <end position="44"/>
    </location>
</feature>
<dbReference type="Proteomes" id="UP000245956">
    <property type="component" value="Unassembled WGS sequence"/>
</dbReference>
<feature type="region of interest" description="Disordered" evidence="1">
    <location>
        <begin position="21"/>
        <end position="182"/>
    </location>
</feature>
<reference evidence="2 3" key="1">
    <citation type="journal article" date="2016" name="Front. Microbiol.">
        <title>Genome and transcriptome sequences reveal the specific parasitism of the nematophagous Purpureocillium lilacinum 36-1.</title>
        <authorList>
            <person name="Xie J."/>
            <person name="Li S."/>
            <person name="Mo C."/>
            <person name="Xiao X."/>
            <person name="Peng D."/>
            <person name="Wang G."/>
            <person name="Xiao Y."/>
        </authorList>
    </citation>
    <scope>NUCLEOTIDE SEQUENCE [LARGE SCALE GENOMIC DNA]</scope>
    <source>
        <strain evidence="2 3">36-1</strain>
    </source>
</reference>
<organism evidence="2 3">
    <name type="scientific">Purpureocillium lilacinum</name>
    <name type="common">Paecilomyces lilacinus</name>
    <dbReference type="NCBI Taxonomy" id="33203"/>
    <lineage>
        <taxon>Eukaryota</taxon>
        <taxon>Fungi</taxon>
        <taxon>Dikarya</taxon>
        <taxon>Ascomycota</taxon>
        <taxon>Pezizomycotina</taxon>
        <taxon>Sordariomycetes</taxon>
        <taxon>Hypocreomycetidae</taxon>
        <taxon>Hypocreales</taxon>
        <taxon>Ophiocordycipitaceae</taxon>
        <taxon>Purpureocillium</taxon>
    </lineage>
</organism>
<sequence length="387" mass="40858">MQATSGERHVVWFTGVGVEEAQASGRSGSGSGFTAPPPPTPPPRELCLRRGSTSTSSTSSFPRQGSGVAPRMQGIAPPGLPRAGSSAKNLTDPASPLGDRPSVSLPNTTSRHQVSRPVAREEGVAGLGGEHSGRWGGLINPAPPGDEVSGGSSRPQQPHRARPLSGPAVASGLGEKTGRRKLKYEKEMQRGLGEPRGFLRVGQSVLGCVALRPGTLPHPGALLRVRLRSRAQVAIPARWDANVGRVPVPRISDPGPARTRVKRVETRRRPGLGAAAAAVHRGVGSYACWDTQGQGSRVISPGSHWGAMVGSSPGWAANAMSSNRSNIPPPHRGTIPLPLPVLRPVSQHLAPGPTNWLHKRMWRHRRKRRKQLVAASFAGVYSVDLVS</sequence>
<accession>A0A2U3E0E1</accession>